<protein>
    <submittedName>
        <fullName evidence="4">Uncharacterized protein</fullName>
    </submittedName>
</protein>
<keyword evidence="6" id="KW-1185">Reference proteome</keyword>
<dbReference type="Pfam" id="PF12796">
    <property type="entry name" value="Ank_2"/>
    <property type="match status" value="1"/>
</dbReference>
<dbReference type="GO" id="GO:0010468">
    <property type="term" value="P:regulation of gene expression"/>
    <property type="evidence" value="ECO:0007669"/>
    <property type="project" value="TreeGrafter"/>
</dbReference>
<accession>A0A813LZU5</accession>
<keyword evidence="2" id="KW-0040">ANK repeat</keyword>
<evidence type="ECO:0000256" key="2">
    <source>
        <dbReference type="ARBA" id="ARBA00023043"/>
    </source>
</evidence>
<dbReference type="AlphaFoldDB" id="A0A813LZU5"/>
<dbReference type="PANTHER" id="PTHR24124:SF14">
    <property type="entry name" value="CHROMOSOME UNDETERMINED SCAFFOLD_25, WHOLE GENOME SHOTGUN SEQUENCE"/>
    <property type="match status" value="1"/>
</dbReference>
<dbReference type="SUPFAM" id="SSF48403">
    <property type="entry name" value="Ankyrin repeat"/>
    <property type="match status" value="1"/>
</dbReference>
<dbReference type="InterPro" id="IPR036770">
    <property type="entry name" value="Ankyrin_rpt-contain_sf"/>
</dbReference>
<organism evidence="4 5">
    <name type="scientific">Polarella glacialis</name>
    <name type="common">Dinoflagellate</name>
    <dbReference type="NCBI Taxonomy" id="89957"/>
    <lineage>
        <taxon>Eukaryota</taxon>
        <taxon>Sar</taxon>
        <taxon>Alveolata</taxon>
        <taxon>Dinophyceae</taxon>
        <taxon>Suessiales</taxon>
        <taxon>Suessiaceae</taxon>
        <taxon>Polarella</taxon>
    </lineage>
</organism>
<dbReference type="InterPro" id="IPR002110">
    <property type="entry name" value="Ankyrin_rpt"/>
</dbReference>
<evidence type="ECO:0000313" key="5">
    <source>
        <dbReference type="Proteomes" id="UP000626109"/>
    </source>
</evidence>
<evidence type="ECO:0000313" key="4">
    <source>
        <dbReference type="EMBL" id="CAE8742173.1"/>
    </source>
</evidence>
<proteinExistence type="predicted"/>
<gene>
    <name evidence="3" type="ORF">PGLA1383_LOCUS17935</name>
    <name evidence="4" type="ORF">PGLA2088_LOCUS50854</name>
</gene>
<dbReference type="EMBL" id="CAJNNV010011282">
    <property type="protein sequence ID" value="CAE8599589.1"/>
    <property type="molecule type" value="Genomic_DNA"/>
</dbReference>
<comment type="caution">
    <text evidence="4">The sequence shown here is derived from an EMBL/GenBank/DDBJ whole genome shotgun (WGS) entry which is preliminary data.</text>
</comment>
<dbReference type="PANTHER" id="PTHR24124">
    <property type="entry name" value="ANKYRIN REPEAT FAMILY A"/>
    <property type="match status" value="1"/>
</dbReference>
<name>A0A813LZU5_POLGL</name>
<dbReference type="SMART" id="SM00248">
    <property type="entry name" value="ANK"/>
    <property type="match status" value="3"/>
</dbReference>
<sequence>MASLLVQAANQEGAMKATAYILDFVATKAAIPDEGGEWFLGIGFLRVLAQEVAAGGLNIDSTDVWEMTLMHYAARLDYPEVVKVLASAAGSSLSGSLHVATSLSMVMLLVELGADLNEEVSGGNIFLTALMHRPLSPFVEGNNLDIVRYLVSAKSNPHARLGNIHNFRSTALHIAVATYHRSLDMVKFLIDEVGADVFERNERGKNAMEFASEGCNMTFGNERKQAREFVKIIKRGACRQFAAFMEEHRYPDYVSKETVSRLEECFWSGRLSCPACSAACAETAHFCHDCGGSLGDSREVDTEVRFIKAIVCGREISASGGEFDAVMQLQAALKDAGLLASSVKTEPGSCCELEHLGQQSLNLNDVAYTQTSISERFRDGRPLTILIDALNSGRVSLSHPQLRISVIDWPGRGLKSIDNRRLNCFRRHQEYLSRRAGAAQEVFVQADVYRLPESFIKLAAGSPFFFERFLKHYEQDGAEEPFIRSTRRRHG</sequence>
<reference evidence="4" key="1">
    <citation type="submission" date="2021-02" db="EMBL/GenBank/DDBJ databases">
        <authorList>
            <person name="Dougan E. K."/>
            <person name="Rhodes N."/>
            <person name="Thang M."/>
            <person name="Chan C."/>
        </authorList>
    </citation>
    <scope>NUCLEOTIDE SEQUENCE</scope>
</reference>
<evidence type="ECO:0000313" key="3">
    <source>
        <dbReference type="EMBL" id="CAE8599589.1"/>
    </source>
</evidence>
<dbReference type="Proteomes" id="UP000626109">
    <property type="component" value="Unassembled WGS sequence"/>
</dbReference>
<dbReference type="Proteomes" id="UP000654075">
    <property type="component" value="Unassembled WGS sequence"/>
</dbReference>
<dbReference type="GO" id="GO:0005634">
    <property type="term" value="C:nucleus"/>
    <property type="evidence" value="ECO:0007669"/>
    <property type="project" value="TreeGrafter"/>
</dbReference>
<dbReference type="Gene3D" id="1.25.40.20">
    <property type="entry name" value="Ankyrin repeat-containing domain"/>
    <property type="match status" value="2"/>
</dbReference>
<keyword evidence="1" id="KW-0677">Repeat</keyword>
<evidence type="ECO:0000313" key="6">
    <source>
        <dbReference type="Proteomes" id="UP000654075"/>
    </source>
</evidence>
<evidence type="ECO:0000256" key="1">
    <source>
        <dbReference type="ARBA" id="ARBA00022737"/>
    </source>
</evidence>
<dbReference type="EMBL" id="CAJNNW010037481">
    <property type="protein sequence ID" value="CAE8742173.1"/>
    <property type="molecule type" value="Genomic_DNA"/>
</dbReference>